<accession>A0ABT5UFI8</accession>
<dbReference type="InterPro" id="IPR001387">
    <property type="entry name" value="Cro/C1-type_HTH"/>
</dbReference>
<dbReference type="PANTHER" id="PTHR43236">
    <property type="entry name" value="ANTITOXIN HIGA1"/>
    <property type="match status" value="1"/>
</dbReference>
<dbReference type="InterPro" id="IPR010359">
    <property type="entry name" value="IrrE_HExxH"/>
</dbReference>
<organism evidence="3 4">
    <name type="scientific">Spartinivicinus poritis</name>
    <dbReference type="NCBI Taxonomy" id="2994640"/>
    <lineage>
        <taxon>Bacteria</taxon>
        <taxon>Pseudomonadati</taxon>
        <taxon>Pseudomonadota</taxon>
        <taxon>Gammaproteobacteria</taxon>
        <taxon>Oceanospirillales</taxon>
        <taxon>Zooshikellaceae</taxon>
        <taxon>Spartinivicinus</taxon>
    </lineage>
</organism>
<dbReference type="RefSeq" id="WP_274691456.1">
    <property type="nucleotide sequence ID" value="NZ_JAPMOU010000053.1"/>
</dbReference>
<dbReference type="SUPFAM" id="SSF47413">
    <property type="entry name" value="lambda repressor-like DNA-binding domains"/>
    <property type="match status" value="1"/>
</dbReference>
<name>A0ABT5UFI8_9GAMM</name>
<dbReference type="PANTHER" id="PTHR43236:SF1">
    <property type="entry name" value="BLL7220 PROTEIN"/>
    <property type="match status" value="1"/>
</dbReference>
<reference evidence="3 4" key="1">
    <citation type="submission" date="2022-11" db="EMBL/GenBank/DDBJ databases">
        <title>Spartinivicinus poritis sp. nov., isolated from scleractinian coral Porites lutea.</title>
        <authorList>
            <person name="Zhang G."/>
            <person name="Cai L."/>
            <person name="Wei Q."/>
        </authorList>
    </citation>
    <scope>NUCLEOTIDE SEQUENCE [LARGE SCALE GENOMIC DNA]</scope>
    <source>
        <strain evidence="3 4">A2-2</strain>
    </source>
</reference>
<dbReference type="CDD" id="cd00093">
    <property type="entry name" value="HTH_XRE"/>
    <property type="match status" value="1"/>
</dbReference>
<protein>
    <submittedName>
        <fullName evidence="3">XRE family transcriptional regulator</fullName>
    </submittedName>
</protein>
<dbReference type="Proteomes" id="UP001528823">
    <property type="component" value="Unassembled WGS sequence"/>
</dbReference>
<dbReference type="SMART" id="SM00530">
    <property type="entry name" value="HTH_XRE"/>
    <property type="match status" value="1"/>
</dbReference>
<sequence length="378" mass="42795">MTSVNHINSNNLRSARLINQLSLYELSEILGISVSTLVKMEAGISQPNNILIKQLCCRLGILPTFLTGSSRYTIHEDAIFFVPITTSKSQAISNNSTLFQATAYLSLYYELIRVLKTQFRFPNNFPKIYDADIASNTNIEQLADSCRFHWGLGFSPIENITTLIERSGGIVTSFPNLYSTIDSMSITYPHPIIVINHKKTAFQIRFDIAMHCGAIVSNFFFTSKNLSATKQDLENFALALLMPACSFRNEFVRSKSIIYWPEIESLQQRWGVSKEAVIYRAFQLKLINVKQLKLSLAKLRTNASIHFSNCKTKKEQPHFISNQVQQLNKTQVLSTEVIAQHLAIKKLLLTNLFIEFKKTLLNKSATSSSKKHNVVSIN</sequence>
<dbReference type="EMBL" id="JAPMOU010000053">
    <property type="protein sequence ID" value="MDE1465145.1"/>
    <property type="molecule type" value="Genomic_DNA"/>
</dbReference>
<comment type="caution">
    <text evidence="3">The sequence shown here is derived from an EMBL/GenBank/DDBJ whole genome shotgun (WGS) entry which is preliminary data.</text>
</comment>
<dbReference type="PROSITE" id="PS50943">
    <property type="entry name" value="HTH_CROC1"/>
    <property type="match status" value="1"/>
</dbReference>
<gene>
    <name evidence="3" type="ORF">ORQ98_24590</name>
</gene>
<comment type="similarity">
    <text evidence="1">Belongs to the short-chain fatty acyl-CoA assimilation regulator (ScfR) family.</text>
</comment>
<dbReference type="InterPro" id="IPR010982">
    <property type="entry name" value="Lambda_DNA-bd_dom_sf"/>
</dbReference>
<dbReference type="Gene3D" id="1.10.260.40">
    <property type="entry name" value="lambda repressor-like DNA-binding domains"/>
    <property type="match status" value="1"/>
</dbReference>
<feature type="domain" description="HTH cro/C1-type" evidence="2">
    <location>
        <begin position="12"/>
        <end position="66"/>
    </location>
</feature>
<evidence type="ECO:0000313" key="3">
    <source>
        <dbReference type="EMBL" id="MDE1465145.1"/>
    </source>
</evidence>
<evidence type="ECO:0000256" key="1">
    <source>
        <dbReference type="ARBA" id="ARBA00007227"/>
    </source>
</evidence>
<evidence type="ECO:0000313" key="4">
    <source>
        <dbReference type="Proteomes" id="UP001528823"/>
    </source>
</evidence>
<dbReference type="Pfam" id="PF01381">
    <property type="entry name" value="HTH_3"/>
    <property type="match status" value="1"/>
</dbReference>
<keyword evidence="4" id="KW-1185">Reference proteome</keyword>
<dbReference type="Pfam" id="PF06114">
    <property type="entry name" value="Peptidase_M78"/>
    <property type="match status" value="1"/>
</dbReference>
<dbReference type="InterPro" id="IPR052345">
    <property type="entry name" value="Rad_response_metalloprotease"/>
</dbReference>
<evidence type="ECO:0000259" key="2">
    <source>
        <dbReference type="PROSITE" id="PS50943"/>
    </source>
</evidence>
<proteinExistence type="inferred from homology"/>